<reference evidence="1 2" key="1">
    <citation type="submission" date="2020-04" db="EMBL/GenBank/DDBJ databases">
        <title>Chitinophaga sp. G-6-1-13 sp. nov., isolated from soil.</title>
        <authorList>
            <person name="Dahal R.H."/>
            <person name="Chaudhary D.K."/>
        </authorList>
    </citation>
    <scope>NUCLEOTIDE SEQUENCE [LARGE SCALE GENOMIC DNA]</scope>
    <source>
        <strain evidence="1 2">G-6-1-13</strain>
    </source>
</reference>
<dbReference type="RefSeq" id="WP_169228420.1">
    <property type="nucleotide sequence ID" value="NZ_JABBGC010000004.1"/>
</dbReference>
<proteinExistence type="predicted"/>
<dbReference type="Pfam" id="PF13489">
    <property type="entry name" value="Methyltransf_23"/>
    <property type="match status" value="1"/>
</dbReference>
<organism evidence="1 2">
    <name type="scientific">Chitinophaga fulva</name>
    <dbReference type="NCBI Taxonomy" id="2728842"/>
    <lineage>
        <taxon>Bacteria</taxon>
        <taxon>Pseudomonadati</taxon>
        <taxon>Bacteroidota</taxon>
        <taxon>Chitinophagia</taxon>
        <taxon>Chitinophagales</taxon>
        <taxon>Chitinophagaceae</taxon>
        <taxon>Chitinophaga</taxon>
    </lineage>
</organism>
<dbReference type="GO" id="GO:0008168">
    <property type="term" value="F:methyltransferase activity"/>
    <property type="evidence" value="ECO:0007669"/>
    <property type="project" value="UniProtKB-KW"/>
</dbReference>
<dbReference type="Gene3D" id="3.40.50.150">
    <property type="entry name" value="Vaccinia Virus protein VP39"/>
    <property type="match status" value="1"/>
</dbReference>
<dbReference type="Proteomes" id="UP000583266">
    <property type="component" value="Unassembled WGS sequence"/>
</dbReference>
<protein>
    <submittedName>
        <fullName evidence="1">Class I SAM-dependent methyltransferase</fullName>
    </submittedName>
</protein>
<keyword evidence="2" id="KW-1185">Reference proteome</keyword>
<name>A0A848GSG8_9BACT</name>
<dbReference type="InterPro" id="IPR029063">
    <property type="entry name" value="SAM-dependent_MTases_sf"/>
</dbReference>
<keyword evidence="1" id="KW-0489">Methyltransferase</keyword>
<comment type="caution">
    <text evidence="1">The sequence shown here is derived from an EMBL/GenBank/DDBJ whole genome shotgun (WGS) entry which is preliminary data.</text>
</comment>
<dbReference type="GO" id="GO:0032259">
    <property type="term" value="P:methylation"/>
    <property type="evidence" value="ECO:0007669"/>
    <property type="project" value="UniProtKB-KW"/>
</dbReference>
<dbReference type="AlphaFoldDB" id="A0A848GSG8"/>
<evidence type="ECO:0000313" key="2">
    <source>
        <dbReference type="Proteomes" id="UP000583266"/>
    </source>
</evidence>
<evidence type="ECO:0000313" key="1">
    <source>
        <dbReference type="EMBL" id="NML41334.1"/>
    </source>
</evidence>
<gene>
    <name evidence="1" type="ORF">HHL17_29340</name>
</gene>
<accession>A0A848GSG8</accession>
<sequence>MKLLTSSALIWSPVVANNRMNRKRQASGINSYEKELNLKPESWLNDRLQQSGQAAWLDLCCGEGNALLQYAREAAANQQQANIRLKGIDLVDQFQPIPPGIDCLQFETRPLDNWTSDEQYDLVTCVHGLHYVGDKLKVLAAILKAIGSEGLFLANLDLKSIRVTDDPQHQYLKQLFAEHDISYNGRKKIISCQGARDISFDVVYQGADDKAGPNYTGQEAVDSYYTLVR</sequence>
<dbReference type="EMBL" id="JABBGC010000004">
    <property type="protein sequence ID" value="NML41334.1"/>
    <property type="molecule type" value="Genomic_DNA"/>
</dbReference>
<dbReference type="SUPFAM" id="SSF53335">
    <property type="entry name" value="S-adenosyl-L-methionine-dependent methyltransferases"/>
    <property type="match status" value="1"/>
</dbReference>
<keyword evidence="1" id="KW-0808">Transferase</keyword>